<comment type="catalytic activity">
    <reaction evidence="1">
        <text>S-ubiquitinyl-[E2 ubiquitin-conjugating enzyme]-L-cysteine + [acceptor protein]-L-lysine = [E2 ubiquitin-conjugating enzyme]-L-cysteine + N(6)-ubiquitinyl-[acceptor protein]-L-lysine.</text>
        <dbReference type="EC" id="2.3.2.27"/>
    </reaction>
</comment>
<evidence type="ECO:0000256" key="2">
    <source>
        <dbReference type="ARBA" id="ARBA00012483"/>
    </source>
</evidence>
<organism evidence="5 6">
    <name type="scientific">Salix dunnii</name>
    <dbReference type="NCBI Taxonomy" id="1413687"/>
    <lineage>
        <taxon>Eukaryota</taxon>
        <taxon>Viridiplantae</taxon>
        <taxon>Streptophyta</taxon>
        <taxon>Embryophyta</taxon>
        <taxon>Tracheophyta</taxon>
        <taxon>Spermatophyta</taxon>
        <taxon>Magnoliopsida</taxon>
        <taxon>eudicotyledons</taxon>
        <taxon>Gunneridae</taxon>
        <taxon>Pentapetalae</taxon>
        <taxon>rosids</taxon>
        <taxon>fabids</taxon>
        <taxon>Malpighiales</taxon>
        <taxon>Salicaceae</taxon>
        <taxon>Saliceae</taxon>
        <taxon>Salix</taxon>
    </lineage>
</organism>
<sequence>MLSQVKEMDENVVALYVDEVENVVIEDDNATAGLSGYKEKRIVAEENARYFQAKEVVEEAKDFLAIEACGRQIAELNALKESLEKQKIEQKPGVLEKGEDIFRCLCYHSGWHFQSNAKMRIIDGGQSSNAVVPLTPGSAVFEVACGLAFLHSSKPDPIVQRDLKSVNILLDMNYVSKIREVGLANLFSDVVPGNMTGVPRFYSCRLATCWDTGKIALKCSSPRCRDGPNLDAEVLPVLRRLAGVAAASAEVERSKIYTPGH</sequence>
<dbReference type="GO" id="GO:0004672">
    <property type="term" value="F:protein kinase activity"/>
    <property type="evidence" value="ECO:0007669"/>
    <property type="project" value="InterPro"/>
</dbReference>
<dbReference type="InterPro" id="IPR000719">
    <property type="entry name" value="Prot_kinase_dom"/>
</dbReference>
<dbReference type="AlphaFoldDB" id="A0A835N0P6"/>
<keyword evidence="3" id="KW-0833">Ubl conjugation pathway</keyword>
<dbReference type="GO" id="GO:0061630">
    <property type="term" value="F:ubiquitin protein ligase activity"/>
    <property type="evidence" value="ECO:0007669"/>
    <property type="project" value="UniProtKB-EC"/>
</dbReference>
<dbReference type="EC" id="2.3.2.27" evidence="2"/>
<evidence type="ECO:0000256" key="1">
    <source>
        <dbReference type="ARBA" id="ARBA00000900"/>
    </source>
</evidence>
<dbReference type="SUPFAM" id="SSF56112">
    <property type="entry name" value="Protein kinase-like (PK-like)"/>
    <property type="match status" value="1"/>
</dbReference>
<dbReference type="GO" id="GO:0005524">
    <property type="term" value="F:ATP binding"/>
    <property type="evidence" value="ECO:0007669"/>
    <property type="project" value="InterPro"/>
</dbReference>
<evidence type="ECO:0000259" key="4">
    <source>
        <dbReference type="PROSITE" id="PS50011"/>
    </source>
</evidence>
<evidence type="ECO:0000313" key="5">
    <source>
        <dbReference type="EMBL" id="KAF9680436.1"/>
    </source>
</evidence>
<evidence type="ECO:0000313" key="6">
    <source>
        <dbReference type="Proteomes" id="UP000657918"/>
    </source>
</evidence>
<dbReference type="OrthoDB" id="4062651at2759"/>
<comment type="caution">
    <text evidence="5">The sequence shown here is derived from an EMBL/GenBank/DDBJ whole genome shotgun (WGS) entry which is preliminary data.</text>
</comment>
<dbReference type="InterPro" id="IPR051348">
    <property type="entry name" value="U-box_ubiquitin_ligases"/>
</dbReference>
<proteinExistence type="predicted"/>
<dbReference type="PANTHER" id="PTHR45647:SF65">
    <property type="entry name" value="U-BOX DOMAIN-CONTAINING PROTEIN KINASE FAMILY PROTEIN"/>
    <property type="match status" value="1"/>
</dbReference>
<evidence type="ECO:0000256" key="3">
    <source>
        <dbReference type="ARBA" id="ARBA00022786"/>
    </source>
</evidence>
<dbReference type="Gene3D" id="1.10.510.10">
    <property type="entry name" value="Transferase(Phosphotransferase) domain 1"/>
    <property type="match status" value="1"/>
</dbReference>
<dbReference type="PANTHER" id="PTHR45647">
    <property type="entry name" value="OS02G0152300 PROTEIN"/>
    <property type="match status" value="1"/>
</dbReference>
<dbReference type="Proteomes" id="UP000657918">
    <property type="component" value="Unassembled WGS sequence"/>
</dbReference>
<dbReference type="InterPro" id="IPR011009">
    <property type="entry name" value="Kinase-like_dom_sf"/>
</dbReference>
<gene>
    <name evidence="5" type="ORF">SADUNF_Sadunf06G0121000</name>
</gene>
<name>A0A835N0P6_9ROSI</name>
<protein>
    <recommendedName>
        <fullName evidence="2">RING-type E3 ubiquitin transferase</fullName>
        <ecNumber evidence="2">2.3.2.27</ecNumber>
    </recommendedName>
</protein>
<dbReference type="PROSITE" id="PS50011">
    <property type="entry name" value="PROTEIN_KINASE_DOM"/>
    <property type="match status" value="1"/>
</dbReference>
<keyword evidence="6" id="KW-1185">Reference proteome</keyword>
<accession>A0A835N0P6</accession>
<feature type="domain" description="Protein kinase" evidence="4">
    <location>
        <begin position="1"/>
        <end position="261"/>
    </location>
</feature>
<reference evidence="5 6" key="1">
    <citation type="submission" date="2020-10" db="EMBL/GenBank/DDBJ databases">
        <title>Plant Genome Project.</title>
        <authorList>
            <person name="Zhang R.-G."/>
        </authorList>
    </citation>
    <scope>NUCLEOTIDE SEQUENCE [LARGE SCALE GENOMIC DNA]</scope>
    <source>
        <strain evidence="5">FAFU-HL-1</strain>
        <tissue evidence="5">Leaf</tissue>
    </source>
</reference>
<dbReference type="EMBL" id="JADGMS010000006">
    <property type="protein sequence ID" value="KAF9680436.1"/>
    <property type="molecule type" value="Genomic_DNA"/>
</dbReference>